<dbReference type="RefSeq" id="WP_087453224.1">
    <property type="nucleotide sequence ID" value="NZ_CP021417.2"/>
</dbReference>
<evidence type="ECO:0000256" key="1">
    <source>
        <dbReference type="ARBA" id="ARBA00004651"/>
    </source>
</evidence>
<feature type="transmembrane region" description="Helical" evidence="6">
    <location>
        <begin position="243"/>
        <end position="263"/>
    </location>
</feature>
<organism evidence="7 8">
    <name type="scientific">Corynebacterium silvaticum</name>
    <dbReference type="NCBI Taxonomy" id="2320431"/>
    <lineage>
        <taxon>Bacteria</taxon>
        <taxon>Bacillati</taxon>
        <taxon>Actinomycetota</taxon>
        <taxon>Actinomycetes</taxon>
        <taxon>Mycobacteriales</taxon>
        <taxon>Corynebacteriaceae</taxon>
        <taxon>Corynebacterium</taxon>
    </lineage>
</organism>
<feature type="transmembrane region" description="Helical" evidence="6">
    <location>
        <begin position="395"/>
        <end position="419"/>
    </location>
</feature>
<feature type="transmembrane region" description="Helical" evidence="6">
    <location>
        <begin position="216"/>
        <end position="236"/>
    </location>
</feature>
<dbReference type="InterPro" id="IPR050545">
    <property type="entry name" value="Mycobact_MmpL"/>
</dbReference>
<feature type="transmembrane region" description="Helical" evidence="6">
    <location>
        <begin position="729"/>
        <end position="755"/>
    </location>
</feature>
<keyword evidence="5 6" id="KW-0472">Membrane</keyword>
<dbReference type="InterPro" id="IPR001036">
    <property type="entry name" value="Acrflvin-R"/>
</dbReference>
<dbReference type="Proteomes" id="UP000195652">
    <property type="component" value="Chromosome"/>
</dbReference>
<evidence type="ECO:0000313" key="7">
    <source>
        <dbReference type="EMBL" id="ARU45338.1"/>
    </source>
</evidence>
<dbReference type="InterPro" id="IPR000731">
    <property type="entry name" value="SSD"/>
</dbReference>
<feature type="transmembrane region" description="Helical" evidence="6">
    <location>
        <begin position="269"/>
        <end position="290"/>
    </location>
</feature>
<dbReference type="AlphaFoldDB" id="A0A7Y4LIK7"/>
<name>A0A7Y4LIK7_9CORY</name>
<evidence type="ECO:0000256" key="3">
    <source>
        <dbReference type="ARBA" id="ARBA00022692"/>
    </source>
</evidence>
<reference evidence="7 8" key="3">
    <citation type="journal article" date="2020" name="Int. J. Syst. Evol. Microbiol.">
        <title>Corynebacterium silvaticum sp. nov., a unique group of NTTB corynebacteria in wild boar and roe deer.</title>
        <authorList>
            <person name="Dangel A."/>
            <person name="Berger A."/>
            <person name="Rau J."/>
            <person name="Eisenberg T."/>
            <person name="Kampfer P."/>
            <person name="Margos G."/>
            <person name="Contzen M."/>
            <person name="Busse H.J."/>
            <person name="Konrad R."/>
            <person name="Peters M."/>
            <person name="Sting R."/>
            <person name="Sing A."/>
        </authorList>
    </citation>
    <scope>NUCLEOTIDE SEQUENCE [LARGE SCALE GENOMIC DNA]</scope>
    <source>
        <strain evidence="7 8">PO100/5</strain>
    </source>
</reference>
<keyword evidence="2" id="KW-1003">Cell membrane</keyword>
<sequence length="795" mass="84881">MAKLLYRIGKWSFRAKWLVISVWLVLLAAVGGSAVAFQAGFNDLFTINNTPAKKATELYLKNFPELKNPLQGTGVNIVFKAPEGERLEDPQNKKAIDDVLAHLNENLQGIVDTQRYGNPVTLNPLLQQGVIDQMVANGVPEETARKDAENLSLVSADGAVGYTTFSLDVPLPANVTKEQRAAINAALDVGRSEGLTVEAGGAGFGDPIVISSTSEVVGVAVAAIILMVTFGALVAAGLPLLTAIIGVGIGSLSITLATAWVSLNNVTPVLAVMIGLAVGIDYSLFIIFRYRRELLTRTREEAAGMAVGTAGSAVVFAGLTVIIALVALAVANIPFLAYMGFAAAFTVLISVLIALTLVPALLGALGDKVFKGKIRWRKKTRVAPQRTMGRRWVEFVHKVPGVVIAVTVIGLGALTLPALQLHLSLPSDTQSELDTTQRKQADIMAEAFGPGINSPFLVVVDAHQANPESVALDPLIRAQNPTDEESRRKAAANASYQYIVQKYSVNANVKHVQIVGISQDGLAAQLLLTPKTSPEDNATKELINSLLIQQKEVESATGVESGITGLVPVQQDVTNRLSGVMPLYLAIVVGLAIVLLMVIFRSFWVPMVAGLGFLLSVGAAFGVTVMFWQQGLWGFVSTPGPIIAFMPIFLIGVCFGLAMDYQVFLVSAMREHYTHSGGTASPQSRYNAVEESIVEGFASSARVVTAAALIMIAVFAAFIGQPLPFIKIFGFALGAGVLFDAFLIRMAFVPAAMFLMGHRTWHIPRWLDKILPRLDVEGAALEREHSARQAADKGV</sequence>
<reference evidence="7 8" key="2">
    <citation type="journal article" date="2020" name="Antonie Van Leeuwenhoek">
        <title>Phylogenomic characterisation of a novel corynebacterial species pathogenic to animals.</title>
        <authorList>
            <person name="Moller J."/>
            <person name="Musella L."/>
            <person name="Melnikov V."/>
            <person name="Geissdorfer W."/>
            <person name="Burkovski A."/>
            <person name="Sangal V."/>
        </authorList>
    </citation>
    <scope>NUCLEOTIDE SEQUENCE [LARGE SCALE GENOMIC DNA]</scope>
    <source>
        <strain evidence="7 8">PO100/5</strain>
    </source>
</reference>
<keyword evidence="4 6" id="KW-1133">Transmembrane helix</keyword>
<accession>A0A7Y4LIK7</accession>
<dbReference type="KEGG" id="csil:CBE74_01120"/>
<dbReference type="SUPFAM" id="SSF82866">
    <property type="entry name" value="Multidrug efflux transporter AcrB transmembrane domain"/>
    <property type="match status" value="2"/>
</dbReference>
<reference evidence="7 8" key="4">
    <citation type="journal article" date="2020" name="PLoS ONE">
        <title>Taxonomic classification of strain PO100/5 shows a broader geographic distribution and genetic markers of the recently described Corynebacterium silvaticum.</title>
        <authorList>
            <person name="Viana M.V.C."/>
            <person name="Profeta R."/>
            <person name="da Silva A.L."/>
            <person name="Hurtado R."/>
            <person name="Cerqueira J.C."/>
            <person name="Ribeiro B.F.S."/>
            <person name="Almeida M.O."/>
            <person name="Morais-Rodrigues F."/>
            <person name="Soares S.C."/>
            <person name="Oliveira M."/>
            <person name="Tavares L."/>
            <person name="Figueiredo H."/>
            <person name="Wattam A.R."/>
            <person name="Barh D."/>
            <person name="Ghosh P."/>
            <person name="Silva A."/>
            <person name="Azevedo V."/>
        </authorList>
    </citation>
    <scope>NUCLEOTIDE SEQUENCE [LARGE SCALE GENOMIC DNA]</scope>
    <source>
        <strain evidence="7 8">PO100/5</strain>
    </source>
</reference>
<feature type="transmembrane region" description="Helical" evidence="6">
    <location>
        <begin position="335"/>
        <end position="365"/>
    </location>
</feature>
<evidence type="ECO:0000256" key="4">
    <source>
        <dbReference type="ARBA" id="ARBA00022989"/>
    </source>
</evidence>
<dbReference type="GeneID" id="75006891"/>
<feature type="transmembrane region" description="Helical" evidence="6">
    <location>
        <begin position="581"/>
        <end position="600"/>
    </location>
</feature>
<evidence type="ECO:0000256" key="5">
    <source>
        <dbReference type="ARBA" id="ARBA00023136"/>
    </source>
</evidence>
<feature type="transmembrane region" description="Helical" evidence="6">
    <location>
        <begin position="640"/>
        <end position="661"/>
    </location>
</feature>
<proteinExistence type="predicted"/>
<gene>
    <name evidence="7" type="ORF">CBE74_01120</name>
</gene>
<dbReference type="InterPro" id="IPR004869">
    <property type="entry name" value="MMPL_dom"/>
</dbReference>
<feature type="transmembrane region" description="Helical" evidence="6">
    <location>
        <begin position="607"/>
        <end position="628"/>
    </location>
</feature>
<dbReference type="Pfam" id="PF03176">
    <property type="entry name" value="MMPL"/>
    <property type="match status" value="2"/>
</dbReference>
<dbReference type="GO" id="GO:0022857">
    <property type="term" value="F:transmembrane transporter activity"/>
    <property type="evidence" value="ECO:0007669"/>
    <property type="project" value="InterPro"/>
</dbReference>
<dbReference type="EMBL" id="CP021417">
    <property type="protein sequence ID" value="ARU45338.1"/>
    <property type="molecule type" value="Genomic_DNA"/>
</dbReference>
<evidence type="ECO:0000313" key="8">
    <source>
        <dbReference type="Proteomes" id="UP000195652"/>
    </source>
</evidence>
<protein>
    <submittedName>
        <fullName evidence="7">MMPL family transporter</fullName>
    </submittedName>
</protein>
<feature type="transmembrane region" description="Helical" evidence="6">
    <location>
        <begin position="703"/>
        <end position="723"/>
    </location>
</feature>
<keyword evidence="3 6" id="KW-0812">Transmembrane</keyword>
<comment type="subcellular location">
    <subcellularLocation>
        <location evidence="1">Cell membrane</location>
        <topology evidence="1">Multi-pass membrane protein</topology>
    </subcellularLocation>
</comment>
<dbReference type="PROSITE" id="PS50156">
    <property type="entry name" value="SSD"/>
    <property type="match status" value="1"/>
</dbReference>
<dbReference type="OrthoDB" id="7051771at2"/>
<evidence type="ECO:0000256" key="2">
    <source>
        <dbReference type="ARBA" id="ARBA00022475"/>
    </source>
</evidence>
<dbReference type="GO" id="GO:0005886">
    <property type="term" value="C:plasma membrane"/>
    <property type="evidence" value="ECO:0007669"/>
    <property type="project" value="UniProtKB-SubCell"/>
</dbReference>
<dbReference type="Gene3D" id="1.20.1640.10">
    <property type="entry name" value="Multidrug efflux transporter AcrB transmembrane domain"/>
    <property type="match status" value="2"/>
</dbReference>
<keyword evidence="8" id="KW-1185">Reference proteome</keyword>
<dbReference type="PANTHER" id="PTHR33406">
    <property type="entry name" value="MEMBRANE PROTEIN MJ1562-RELATED"/>
    <property type="match status" value="1"/>
</dbReference>
<dbReference type="PRINTS" id="PR00702">
    <property type="entry name" value="ACRIFLAVINRP"/>
</dbReference>
<feature type="transmembrane region" description="Helical" evidence="6">
    <location>
        <begin position="302"/>
        <end position="329"/>
    </location>
</feature>
<evidence type="ECO:0000256" key="6">
    <source>
        <dbReference type="SAM" id="Phobius"/>
    </source>
</evidence>
<dbReference type="PANTHER" id="PTHR33406:SF13">
    <property type="entry name" value="MEMBRANE PROTEIN YDFJ"/>
    <property type="match status" value="1"/>
</dbReference>
<reference evidence="7 8" key="1">
    <citation type="journal article" date="2014" name="BMC Vet. Res.">
        <title>First report of Corynebacterium pseudotuberculosis from caseous lymphadenitis lesions in Black Alentejano pig (Sus scrofa domesticus).</title>
        <authorList>
            <person name="Oliveira M."/>
            <person name="Barroco C."/>
            <person name="Mottola C."/>
            <person name="Santos R."/>
            <person name="Lemsaddek A."/>
            <person name="Tavares L."/>
            <person name="Semedo-Lemsaddek T."/>
        </authorList>
    </citation>
    <scope>NUCLEOTIDE SEQUENCE [LARGE SCALE GENOMIC DNA]</scope>
    <source>
        <strain evidence="7 8">PO100/5</strain>
    </source>
</reference>